<accession>A0A850EHB8</accession>
<keyword evidence="1" id="KW-1133">Transmembrane helix</keyword>
<feature type="transmembrane region" description="Helical" evidence="1">
    <location>
        <begin position="133"/>
        <end position="151"/>
    </location>
</feature>
<feature type="transmembrane region" description="Helical" evidence="1">
    <location>
        <begin position="82"/>
        <end position="102"/>
    </location>
</feature>
<keyword evidence="3" id="KW-1185">Reference proteome</keyword>
<proteinExistence type="predicted"/>
<feature type="transmembrane region" description="Helical" evidence="1">
    <location>
        <begin position="55"/>
        <end position="75"/>
    </location>
</feature>
<gene>
    <name evidence="2" type="ORF">HPT30_07815</name>
</gene>
<protein>
    <submittedName>
        <fullName evidence="2">Uncharacterized protein</fullName>
    </submittedName>
</protein>
<dbReference type="EMBL" id="JABWCS010000199">
    <property type="protein sequence ID" value="NUU60248.1"/>
    <property type="molecule type" value="Genomic_DNA"/>
</dbReference>
<sequence length="152" mass="15953">MQRTHPSEITSVRLTAGMYALSKLACAGLSFLLLSLVILAYPTSNGSAGEEWPVSAAYAIYAYGLPAALVADGLLRLLRLRLLALAFVVYTVAGLGAGLWLAAEQGGTPLLCAVAGIIGLLLFRTAQIAVERLPLLLPVFALFVPLLCLVLS</sequence>
<dbReference type="RefSeq" id="WP_175370850.1">
    <property type="nucleotide sequence ID" value="NZ_JABWCS010000199.1"/>
</dbReference>
<dbReference type="Proteomes" id="UP000564806">
    <property type="component" value="Unassembled WGS sequence"/>
</dbReference>
<keyword evidence="1" id="KW-0812">Transmembrane</keyword>
<reference evidence="2" key="1">
    <citation type="submission" date="2020-06" db="EMBL/GenBank/DDBJ databases">
        <title>Paenibacillus sp. nov., isolated from soil.</title>
        <authorList>
            <person name="Seo Y.L."/>
        </authorList>
    </citation>
    <scope>NUCLEOTIDE SEQUENCE [LARGE SCALE GENOMIC DNA]</scope>
    <source>
        <strain evidence="2">JW14</strain>
    </source>
</reference>
<feature type="transmembrane region" description="Helical" evidence="1">
    <location>
        <begin position="108"/>
        <end position="126"/>
    </location>
</feature>
<evidence type="ECO:0000313" key="2">
    <source>
        <dbReference type="EMBL" id="NUU60248.1"/>
    </source>
</evidence>
<feature type="transmembrane region" description="Helical" evidence="1">
    <location>
        <begin position="21"/>
        <end position="43"/>
    </location>
</feature>
<keyword evidence="1" id="KW-0472">Membrane</keyword>
<organism evidence="2 3">
    <name type="scientific">Paenibacillus agri</name>
    <dbReference type="NCBI Taxonomy" id="2744309"/>
    <lineage>
        <taxon>Bacteria</taxon>
        <taxon>Bacillati</taxon>
        <taxon>Bacillota</taxon>
        <taxon>Bacilli</taxon>
        <taxon>Bacillales</taxon>
        <taxon>Paenibacillaceae</taxon>
        <taxon>Paenibacillus</taxon>
    </lineage>
</organism>
<comment type="caution">
    <text evidence="2">The sequence shown here is derived from an EMBL/GenBank/DDBJ whole genome shotgun (WGS) entry which is preliminary data.</text>
</comment>
<evidence type="ECO:0000313" key="3">
    <source>
        <dbReference type="Proteomes" id="UP000564806"/>
    </source>
</evidence>
<evidence type="ECO:0000256" key="1">
    <source>
        <dbReference type="SAM" id="Phobius"/>
    </source>
</evidence>
<dbReference type="AlphaFoldDB" id="A0A850EHB8"/>
<name>A0A850EHB8_9BACL</name>